<sequence>MELQKENKDLAQKILTLFAQRFSLDEEWLAIEERTRFFSSGEKKASVWSVKLGKVSLFWWMAMENSHFFAEAEDPTKRFYVDDAMNHLYTSQEFLKKVADKYIEQQLFDLDVVFEMTRLIREKATSLEKQLEEARSEILELTYRPGGPGYEKAKKEFEKLRQNKIF</sequence>
<evidence type="ECO:0000256" key="1">
    <source>
        <dbReference type="SAM" id="Coils"/>
    </source>
</evidence>
<gene>
    <name evidence="2" type="ORF">MarDSR_113</name>
</gene>
<name>A0AA96EM06_9VIRU</name>
<reference evidence="2" key="1">
    <citation type="submission" date="2023-07" db="EMBL/GenBank/DDBJ databases">
        <authorList>
            <person name="Xia Y."/>
        </authorList>
    </citation>
    <scope>NUCLEOTIDE SEQUENCE</scope>
    <source>
        <strain evidence="2">E</strain>
    </source>
</reference>
<proteinExistence type="predicted"/>
<organism evidence="2">
    <name type="scientific">Marseillevirus sp</name>
    <dbReference type="NCBI Taxonomy" id="2809551"/>
    <lineage>
        <taxon>Viruses</taxon>
        <taxon>Varidnaviria</taxon>
        <taxon>Bamfordvirae</taxon>
        <taxon>Nucleocytoviricota</taxon>
        <taxon>Megaviricetes</taxon>
        <taxon>Pimascovirales</taxon>
        <taxon>Pimascovirales incertae sedis</taxon>
        <taxon>Marseilleviridae</taxon>
        <taxon>Marseillevirus</taxon>
    </lineage>
</organism>
<dbReference type="EMBL" id="OR343189">
    <property type="protein sequence ID" value="WNL50152.1"/>
    <property type="molecule type" value="Genomic_DNA"/>
</dbReference>
<protein>
    <submittedName>
        <fullName evidence="2">Uncharacterized protein</fullName>
    </submittedName>
</protein>
<accession>A0AA96EM06</accession>
<feature type="coiled-coil region" evidence="1">
    <location>
        <begin position="117"/>
        <end position="144"/>
    </location>
</feature>
<keyword evidence="1" id="KW-0175">Coiled coil</keyword>
<evidence type="ECO:0000313" key="2">
    <source>
        <dbReference type="EMBL" id="WNL50152.1"/>
    </source>
</evidence>